<feature type="transmembrane region" description="Helical" evidence="6">
    <location>
        <begin position="109"/>
        <end position="130"/>
    </location>
</feature>
<sequence length="312" mass="32626">MAPTAADRSGTPAIPFSAYAHLLIIYVVWGGAYLAVKICISGPAAITVPQLQSTRMWGAALLIGAVALARTRRVPHLTRRDIALCAATGLLMWVGGNGLATLASRHATSSFIVMAMGAIPLWSCLLELLIARALPARRVVLGLVLGLAGLFLVVAPTLIGTGTAIIEPGYAGLTVLFLVGAGLSWSLGTIVQRPLMKRMRPEWAATLQLLTAALVLTVVAAGEHAPLPDMPSTRQWLAFGFLIVFASVIGLTSYIRVIGAFSPVIASTFAYVNPIIGVLLGWVLLGEEIAPVSLLGLGIVLASIAIVLSGRR</sequence>
<evidence type="ECO:0000256" key="6">
    <source>
        <dbReference type="SAM" id="Phobius"/>
    </source>
</evidence>
<dbReference type="GO" id="GO:0016020">
    <property type="term" value="C:membrane"/>
    <property type="evidence" value="ECO:0007669"/>
    <property type="project" value="UniProtKB-SubCell"/>
</dbReference>
<keyword evidence="4 6" id="KW-1133">Transmembrane helix</keyword>
<evidence type="ECO:0000313" key="9">
    <source>
        <dbReference type="Proteomes" id="UP001143330"/>
    </source>
</evidence>
<protein>
    <submittedName>
        <fullName evidence="8">Multidrug transporter</fullName>
    </submittedName>
</protein>
<gene>
    <name evidence="8" type="primary">yedA</name>
    <name evidence="8" type="ORF">GCM10017653_14120</name>
</gene>
<keyword evidence="5 6" id="KW-0472">Membrane</keyword>
<dbReference type="PANTHER" id="PTHR32322:SF2">
    <property type="entry name" value="EAMA DOMAIN-CONTAINING PROTEIN"/>
    <property type="match status" value="1"/>
</dbReference>
<feature type="transmembrane region" description="Helical" evidence="6">
    <location>
        <begin position="171"/>
        <end position="191"/>
    </location>
</feature>
<reference evidence="8" key="2">
    <citation type="submission" date="2023-01" db="EMBL/GenBank/DDBJ databases">
        <authorList>
            <person name="Sun Q."/>
            <person name="Evtushenko L."/>
        </authorList>
    </citation>
    <scope>NUCLEOTIDE SEQUENCE</scope>
    <source>
        <strain evidence="8">VKM B-2789</strain>
    </source>
</reference>
<feature type="transmembrane region" description="Helical" evidence="6">
    <location>
        <begin position="82"/>
        <end position="103"/>
    </location>
</feature>
<evidence type="ECO:0000256" key="2">
    <source>
        <dbReference type="ARBA" id="ARBA00007362"/>
    </source>
</evidence>
<comment type="caution">
    <text evidence="8">The sequence shown here is derived from an EMBL/GenBank/DDBJ whole genome shotgun (WGS) entry which is preliminary data.</text>
</comment>
<dbReference type="EMBL" id="BSFM01000006">
    <property type="protein sequence ID" value="GLK83343.1"/>
    <property type="molecule type" value="Genomic_DNA"/>
</dbReference>
<dbReference type="Proteomes" id="UP001143330">
    <property type="component" value="Unassembled WGS sequence"/>
</dbReference>
<feature type="transmembrane region" description="Helical" evidence="6">
    <location>
        <begin position="264"/>
        <end position="283"/>
    </location>
</feature>
<feature type="transmembrane region" description="Helical" evidence="6">
    <location>
        <begin position="203"/>
        <end position="221"/>
    </location>
</feature>
<feature type="transmembrane region" description="Helical" evidence="6">
    <location>
        <begin position="54"/>
        <end position="70"/>
    </location>
</feature>
<evidence type="ECO:0000256" key="5">
    <source>
        <dbReference type="ARBA" id="ARBA00023136"/>
    </source>
</evidence>
<evidence type="ECO:0000256" key="3">
    <source>
        <dbReference type="ARBA" id="ARBA00022692"/>
    </source>
</evidence>
<feature type="transmembrane region" description="Helical" evidence="6">
    <location>
        <begin position="12"/>
        <end position="34"/>
    </location>
</feature>
<evidence type="ECO:0000256" key="4">
    <source>
        <dbReference type="ARBA" id="ARBA00022989"/>
    </source>
</evidence>
<dbReference type="Pfam" id="PF00892">
    <property type="entry name" value="EamA"/>
    <property type="match status" value="1"/>
</dbReference>
<name>A0A9W6JVK0_9HYPH</name>
<dbReference type="PANTHER" id="PTHR32322">
    <property type="entry name" value="INNER MEMBRANE TRANSPORTER"/>
    <property type="match status" value="1"/>
</dbReference>
<proteinExistence type="inferred from homology"/>
<reference evidence="8" key="1">
    <citation type="journal article" date="2014" name="Int. J. Syst. Evol. Microbiol.">
        <title>Complete genome sequence of Corynebacterium casei LMG S-19264T (=DSM 44701T), isolated from a smear-ripened cheese.</title>
        <authorList>
            <consortium name="US DOE Joint Genome Institute (JGI-PGF)"/>
            <person name="Walter F."/>
            <person name="Albersmeier A."/>
            <person name="Kalinowski J."/>
            <person name="Ruckert C."/>
        </authorList>
    </citation>
    <scope>NUCLEOTIDE SEQUENCE</scope>
    <source>
        <strain evidence="8">VKM B-2789</strain>
    </source>
</reference>
<dbReference type="InterPro" id="IPR050638">
    <property type="entry name" value="AA-Vitamin_Transporters"/>
</dbReference>
<feature type="transmembrane region" description="Helical" evidence="6">
    <location>
        <begin position="289"/>
        <end position="308"/>
    </location>
</feature>
<comment type="similarity">
    <text evidence="2">Belongs to the EamA transporter family.</text>
</comment>
<organism evidence="8 9">
    <name type="scientific">Ancylobacter defluvii</name>
    <dbReference type="NCBI Taxonomy" id="1282440"/>
    <lineage>
        <taxon>Bacteria</taxon>
        <taxon>Pseudomonadati</taxon>
        <taxon>Pseudomonadota</taxon>
        <taxon>Alphaproteobacteria</taxon>
        <taxon>Hyphomicrobiales</taxon>
        <taxon>Xanthobacteraceae</taxon>
        <taxon>Ancylobacter</taxon>
    </lineage>
</organism>
<keyword evidence="3 6" id="KW-0812">Transmembrane</keyword>
<accession>A0A9W6JVK0</accession>
<feature type="transmembrane region" description="Helical" evidence="6">
    <location>
        <begin position="236"/>
        <end position="257"/>
    </location>
</feature>
<dbReference type="SUPFAM" id="SSF103481">
    <property type="entry name" value="Multidrug resistance efflux transporter EmrE"/>
    <property type="match status" value="2"/>
</dbReference>
<feature type="domain" description="EamA" evidence="7">
    <location>
        <begin position="174"/>
        <end position="308"/>
    </location>
</feature>
<feature type="transmembrane region" description="Helical" evidence="6">
    <location>
        <begin position="139"/>
        <end position="159"/>
    </location>
</feature>
<dbReference type="InterPro" id="IPR037185">
    <property type="entry name" value="EmrE-like"/>
</dbReference>
<dbReference type="RefSeq" id="WP_213366875.1">
    <property type="nucleotide sequence ID" value="NZ_BSFM01000006.1"/>
</dbReference>
<evidence type="ECO:0000259" key="7">
    <source>
        <dbReference type="Pfam" id="PF00892"/>
    </source>
</evidence>
<comment type="subcellular location">
    <subcellularLocation>
        <location evidence="1">Membrane</location>
        <topology evidence="1">Multi-pass membrane protein</topology>
    </subcellularLocation>
</comment>
<keyword evidence="9" id="KW-1185">Reference proteome</keyword>
<evidence type="ECO:0000256" key="1">
    <source>
        <dbReference type="ARBA" id="ARBA00004141"/>
    </source>
</evidence>
<dbReference type="InterPro" id="IPR000620">
    <property type="entry name" value="EamA_dom"/>
</dbReference>
<dbReference type="AlphaFoldDB" id="A0A9W6JVK0"/>
<evidence type="ECO:0000313" key="8">
    <source>
        <dbReference type="EMBL" id="GLK83343.1"/>
    </source>
</evidence>